<evidence type="ECO:0000313" key="1">
    <source>
        <dbReference type="EMBL" id="OGZ64096.1"/>
    </source>
</evidence>
<dbReference type="AlphaFoldDB" id="A0A1G2HNN3"/>
<dbReference type="GO" id="GO:0006402">
    <property type="term" value="P:mRNA catabolic process"/>
    <property type="evidence" value="ECO:0007669"/>
    <property type="project" value="InterPro"/>
</dbReference>
<comment type="caution">
    <text evidence="1">The sequence shown here is derived from an EMBL/GenBank/DDBJ whole genome shotgun (WGS) entry which is preliminary data.</text>
</comment>
<dbReference type="SUPFAM" id="SSF117130">
    <property type="entry name" value="CsrA-like"/>
    <property type="match status" value="1"/>
</dbReference>
<dbReference type="STRING" id="1802202.A2730_03105"/>
<organism evidence="1 2">
    <name type="scientific">Candidatus Staskawiczbacteria bacterium RIFCSPHIGHO2_01_FULL_39_25</name>
    <dbReference type="NCBI Taxonomy" id="1802202"/>
    <lineage>
        <taxon>Bacteria</taxon>
        <taxon>Candidatus Staskawicziibacteriota</taxon>
    </lineage>
</organism>
<reference evidence="1 2" key="1">
    <citation type="journal article" date="2016" name="Nat. Commun.">
        <title>Thousands of microbial genomes shed light on interconnected biogeochemical processes in an aquifer system.</title>
        <authorList>
            <person name="Anantharaman K."/>
            <person name="Brown C.T."/>
            <person name="Hug L.A."/>
            <person name="Sharon I."/>
            <person name="Castelle C.J."/>
            <person name="Probst A.J."/>
            <person name="Thomas B.C."/>
            <person name="Singh A."/>
            <person name="Wilkins M.J."/>
            <person name="Karaoz U."/>
            <person name="Brodie E.L."/>
            <person name="Williams K.H."/>
            <person name="Hubbard S.S."/>
            <person name="Banfield J.F."/>
        </authorList>
    </citation>
    <scope>NUCLEOTIDE SEQUENCE [LARGE SCALE GENOMIC DNA]</scope>
</reference>
<dbReference type="InterPro" id="IPR003751">
    <property type="entry name" value="CsrA"/>
</dbReference>
<sequence length="70" mass="8135">MKIVELRKGESVYIGKNIRIMPTQIRAGWAVRLGIEAPNKGPNKVIIHRQEVFEEMHRKPMPKESEINKI</sequence>
<protein>
    <recommendedName>
        <fullName evidence="3">Carbon storage regulator</fullName>
    </recommendedName>
</protein>
<dbReference type="EMBL" id="MHOO01000008">
    <property type="protein sequence ID" value="OGZ64096.1"/>
    <property type="molecule type" value="Genomic_DNA"/>
</dbReference>
<evidence type="ECO:0000313" key="2">
    <source>
        <dbReference type="Proteomes" id="UP000176855"/>
    </source>
</evidence>
<name>A0A1G2HNN3_9BACT</name>
<dbReference type="InterPro" id="IPR036107">
    <property type="entry name" value="CsrA_sf"/>
</dbReference>
<dbReference type="Gene3D" id="2.60.40.4380">
    <property type="entry name" value="Translational regulator CsrA"/>
    <property type="match status" value="1"/>
</dbReference>
<evidence type="ECO:0008006" key="3">
    <source>
        <dbReference type="Google" id="ProtNLM"/>
    </source>
</evidence>
<accession>A0A1G2HNN3</accession>
<dbReference type="Proteomes" id="UP000176855">
    <property type="component" value="Unassembled WGS sequence"/>
</dbReference>
<gene>
    <name evidence="1" type="ORF">A2730_03105</name>
</gene>
<dbReference type="GO" id="GO:0003723">
    <property type="term" value="F:RNA binding"/>
    <property type="evidence" value="ECO:0007669"/>
    <property type="project" value="InterPro"/>
</dbReference>
<dbReference type="Pfam" id="PF02599">
    <property type="entry name" value="CsrA"/>
    <property type="match status" value="1"/>
</dbReference>
<proteinExistence type="predicted"/>
<dbReference type="GO" id="GO:0006109">
    <property type="term" value="P:regulation of carbohydrate metabolic process"/>
    <property type="evidence" value="ECO:0007669"/>
    <property type="project" value="InterPro"/>
</dbReference>